<organism evidence="1 2">
    <name type="scientific">Pyxidicoccus fallax</name>
    <dbReference type="NCBI Taxonomy" id="394095"/>
    <lineage>
        <taxon>Bacteria</taxon>
        <taxon>Pseudomonadati</taxon>
        <taxon>Myxococcota</taxon>
        <taxon>Myxococcia</taxon>
        <taxon>Myxococcales</taxon>
        <taxon>Cystobacterineae</taxon>
        <taxon>Myxococcaceae</taxon>
        <taxon>Pyxidicoccus</taxon>
    </lineage>
</organism>
<reference evidence="1 2" key="1">
    <citation type="submission" date="2020-04" db="EMBL/GenBank/DDBJ databases">
        <title>Draft genome of Pyxidicoccus fallax type strain.</title>
        <authorList>
            <person name="Whitworth D.E."/>
        </authorList>
    </citation>
    <scope>NUCLEOTIDE SEQUENCE [LARGE SCALE GENOMIC DNA]</scope>
    <source>
        <strain evidence="1 2">DSM 14698</strain>
    </source>
</reference>
<keyword evidence="2" id="KW-1185">Reference proteome</keyword>
<dbReference type="EMBL" id="JABBJJ010000030">
    <property type="protein sequence ID" value="NMO15015.1"/>
    <property type="molecule type" value="Genomic_DNA"/>
</dbReference>
<comment type="caution">
    <text evidence="1">The sequence shown here is derived from an EMBL/GenBank/DDBJ whole genome shotgun (WGS) entry which is preliminary data.</text>
</comment>
<proteinExistence type="predicted"/>
<evidence type="ECO:0000313" key="2">
    <source>
        <dbReference type="Proteomes" id="UP000518300"/>
    </source>
</evidence>
<protein>
    <submittedName>
        <fullName evidence="1">Uncharacterized protein</fullName>
    </submittedName>
</protein>
<dbReference type="Proteomes" id="UP000518300">
    <property type="component" value="Unassembled WGS sequence"/>
</dbReference>
<evidence type="ECO:0000313" key="1">
    <source>
        <dbReference type="EMBL" id="NMO15015.1"/>
    </source>
</evidence>
<gene>
    <name evidence="1" type="ORF">HG543_09120</name>
</gene>
<dbReference type="AlphaFoldDB" id="A0A848LDX1"/>
<sequence length="268" mass="30608">MHCYLARSLSDVELEAWLRRRFPEERFRINGDPAPGEVWVESRPQQEGDFPWFVEVYRGPTPFKVRMEQAAALAADHQCAALVPDERPAPFSYVLLTPTGERLWVDVDSHALDEREALVIAGPARHPEGRFSSFTALEPAVLTHALSKLLEADESRIRVEAWVGPEALPPTPFDAWHPIVDGVHYRFTYSVSVRRERRPWRALADDAAWCEHFVSRLAAMLGQPLCAHAEYFEQVANIPGGSDSERRCIWVDGVSRREVVTKRRRVSW</sequence>
<accession>A0A848LDX1</accession>
<dbReference type="RefSeq" id="WP_169344312.1">
    <property type="nucleotide sequence ID" value="NZ_JABBJJ010000030.1"/>
</dbReference>
<name>A0A848LDX1_9BACT</name>